<reference evidence="2 3" key="1">
    <citation type="submission" date="2019-02" db="EMBL/GenBank/DDBJ databases">
        <title>Sequencing the genomes of 1000 actinobacteria strains.</title>
        <authorList>
            <person name="Klenk H.-P."/>
        </authorList>
    </citation>
    <scope>NUCLEOTIDE SEQUENCE [LARGE SCALE GENOMIC DNA]</scope>
    <source>
        <strain evidence="2 3">DSM 45779</strain>
    </source>
</reference>
<sequence>MDPLLLTVREAADVLRMSTSRVYDLMRTRQLRSHKVGRARLIPADALREFVASLGEEDAA</sequence>
<dbReference type="InterPro" id="IPR010093">
    <property type="entry name" value="SinI_DNA-bd"/>
</dbReference>
<evidence type="ECO:0000259" key="1">
    <source>
        <dbReference type="Pfam" id="PF12728"/>
    </source>
</evidence>
<dbReference type="InterPro" id="IPR041657">
    <property type="entry name" value="HTH_17"/>
</dbReference>
<accession>A0A4Q7UPN3</accession>
<dbReference type="NCBIfam" id="TIGR01764">
    <property type="entry name" value="excise"/>
    <property type="match status" value="1"/>
</dbReference>
<dbReference type="Pfam" id="PF12728">
    <property type="entry name" value="HTH_17"/>
    <property type="match status" value="1"/>
</dbReference>
<evidence type="ECO:0000313" key="3">
    <source>
        <dbReference type="Proteomes" id="UP000291591"/>
    </source>
</evidence>
<protein>
    <submittedName>
        <fullName evidence="2">Excisionase family DNA binding protein</fullName>
    </submittedName>
</protein>
<proteinExistence type="predicted"/>
<evidence type="ECO:0000313" key="2">
    <source>
        <dbReference type="EMBL" id="RZT83717.1"/>
    </source>
</evidence>
<dbReference type="OrthoDB" id="3789542at2"/>
<dbReference type="GO" id="GO:0003677">
    <property type="term" value="F:DNA binding"/>
    <property type="evidence" value="ECO:0007669"/>
    <property type="project" value="InterPro"/>
</dbReference>
<feature type="domain" description="Helix-turn-helix" evidence="1">
    <location>
        <begin position="5"/>
        <end position="53"/>
    </location>
</feature>
<comment type="caution">
    <text evidence="2">The sequence shown here is derived from an EMBL/GenBank/DDBJ whole genome shotgun (WGS) entry which is preliminary data.</text>
</comment>
<dbReference type="RefSeq" id="WP_130288432.1">
    <property type="nucleotide sequence ID" value="NZ_SHKL01000001.1"/>
</dbReference>
<dbReference type="EMBL" id="SHKL01000001">
    <property type="protein sequence ID" value="RZT83717.1"/>
    <property type="molecule type" value="Genomic_DNA"/>
</dbReference>
<dbReference type="AlphaFoldDB" id="A0A4Q7UPN3"/>
<organism evidence="2 3">
    <name type="scientific">Pseudonocardia sediminis</name>
    <dbReference type="NCBI Taxonomy" id="1397368"/>
    <lineage>
        <taxon>Bacteria</taxon>
        <taxon>Bacillati</taxon>
        <taxon>Actinomycetota</taxon>
        <taxon>Actinomycetes</taxon>
        <taxon>Pseudonocardiales</taxon>
        <taxon>Pseudonocardiaceae</taxon>
        <taxon>Pseudonocardia</taxon>
    </lineage>
</organism>
<gene>
    <name evidence="2" type="ORF">EV383_0535</name>
</gene>
<keyword evidence="3" id="KW-1185">Reference proteome</keyword>
<name>A0A4Q7UPN3_PSEST</name>
<dbReference type="Proteomes" id="UP000291591">
    <property type="component" value="Unassembled WGS sequence"/>
</dbReference>